<evidence type="ECO:0000313" key="4">
    <source>
        <dbReference type="EMBL" id="EAT76830.1"/>
    </source>
</evidence>
<dbReference type="Gene3D" id="3.30.40.10">
    <property type="entry name" value="Zinc/RING finger domain, C3HC4 (zinc finger)"/>
    <property type="match status" value="1"/>
</dbReference>
<evidence type="ECO:0000256" key="1">
    <source>
        <dbReference type="PROSITE-ProRule" id="PRU00175"/>
    </source>
</evidence>
<dbReference type="KEGG" id="pno:SNOG_15735"/>
<dbReference type="InterPro" id="IPR039903">
    <property type="entry name" value="Zswim2"/>
</dbReference>
<dbReference type="PANTHER" id="PTHR21540:SF0">
    <property type="entry name" value="PHD FAMILY PROTEIN"/>
    <property type="match status" value="1"/>
</dbReference>
<evidence type="ECO:0000256" key="2">
    <source>
        <dbReference type="SAM" id="MobiDB-lite"/>
    </source>
</evidence>
<gene>
    <name evidence="4" type="ORF">SNOG_15735</name>
</gene>
<dbReference type="InParanoid" id="Q0TXH7"/>
<dbReference type="VEuPathDB" id="FungiDB:JI435_157350"/>
<feature type="compositionally biased region" description="Polar residues" evidence="2">
    <location>
        <begin position="1"/>
        <end position="21"/>
    </location>
</feature>
<dbReference type="PANTHER" id="PTHR21540">
    <property type="entry name" value="RING FINGER AND SWIM DOMAIN-CONTAINING PROTEIN 2"/>
    <property type="match status" value="1"/>
</dbReference>
<keyword evidence="1" id="KW-0479">Metal-binding</keyword>
<dbReference type="GeneID" id="5982803"/>
<evidence type="ECO:0000313" key="5">
    <source>
        <dbReference type="Proteomes" id="UP000001055"/>
    </source>
</evidence>
<dbReference type="EMBL" id="CH445364">
    <property type="protein sequence ID" value="EAT76830.1"/>
    <property type="molecule type" value="Genomic_DNA"/>
</dbReference>
<organism evidence="4 5">
    <name type="scientific">Phaeosphaeria nodorum (strain SN15 / ATCC MYA-4574 / FGSC 10173)</name>
    <name type="common">Glume blotch fungus</name>
    <name type="synonym">Parastagonospora nodorum</name>
    <dbReference type="NCBI Taxonomy" id="321614"/>
    <lineage>
        <taxon>Eukaryota</taxon>
        <taxon>Fungi</taxon>
        <taxon>Dikarya</taxon>
        <taxon>Ascomycota</taxon>
        <taxon>Pezizomycotina</taxon>
        <taxon>Dothideomycetes</taxon>
        <taxon>Pleosporomycetidae</taxon>
        <taxon>Pleosporales</taxon>
        <taxon>Pleosporineae</taxon>
        <taxon>Phaeosphaeriaceae</taxon>
        <taxon>Parastagonospora</taxon>
    </lineage>
</organism>
<proteinExistence type="predicted"/>
<dbReference type="GO" id="GO:0061630">
    <property type="term" value="F:ubiquitin protein ligase activity"/>
    <property type="evidence" value="ECO:0007669"/>
    <property type="project" value="InterPro"/>
</dbReference>
<sequence>MSQLGSSTAASSVKRTSTASHGRTEARPEERISIRKSKAVKKPIEGECSICHDDMDTCKKEITFCAQGCGANVHYDCMKRWKEQKLANAEIVKCPLCRRIWPTEGGEQALQCADLDADAFRIYYDWLYHRTISLQEDEAPVDLTHRRTHGGKEFCGLLNAYLLGAQVQDKAFRTAILRAFLEVMKETNIYPGPYQINPVYRKTKPSSGIRKFLVEVHVSFAECGWIQEDRKRYPAVFLADLSIALLRTRNVAENTGPQIAKLKDRFCNHGDDIVEELRSDASDSDSD</sequence>
<evidence type="ECO:0000259" key="3">
    <source>
        <dbReference type="PROSITE" id="PS50089"/>
    </source>
</evidence>
<dbReference type="GO" id="GO:0008270">
    <property type="term" value="F:zinc ion binding"/>
    <property type="evidence" value="ECO:0007669"/>
    <property type="project" value="UniProtKB-KW"/>
</dbReference>
<reference evidence="5" key="1">
    <citation type="journal article" date="2007" name="Plant Cell">
        <title>Dothideomycete-plant interactions illuminated by genome sequencing and EST analysis of the wheat pathogen Stagonospora nodorum.</title>
        <authorList>
            <person name="Hane J.K."/>
            <person name="Lowe R.G."/>
            <person name="Solomon P.S."/>
            <person name="Tan K.C."/>
            <person name="Schoch C.L."/>
            <person name="Spatafora J.W."/>
            <person name="Crous P.W."/>
            <person name="Kodira C."/>
            <person name="Birren B.W."/>
            <person name="Galagan J.E."/>
            <person name="Torriani S.F."/>
            <person name="McDonald B.A."/>
            <person name="Oliver R.P."/>
        </authorList>
    </citation>
    <scope>NUCLEOTIDE SEQUENCE [LARGE SCALE GENOMIC DNA]</scope>
    <source>
        <strain evidence="5">SN15 / ATCC MYA-4574 / FGSC 10173</strain>
    </source>
</reference>
<feature type="compositionally biased region" description="Basic and acidic residues" evidence="2">
    <location>
        <begin position="22"/>
        <end position="33"/>
    </location>
</feature>
<dbReference type="Proteomes" id="UP000001055">
    <property type="component" value="Unassembled WGS sequence"/>
</dbReference>
<keyword evidence="1" id="KW-0863">Zinc-finger</keyword>
<dbReference type="AlphaFoldDB" id="Q0TXH7"/>
<name>Q0TXH7_PHANO</name>
<dbReference type="SUPFAM" id="SSF57850">
    <property type="entry name" value="RING/U-box"/>
    <property type="match status" value="1"/>
</dbReference>
<dbReference type="OMA" id="INELTFC"/>
<feature type="domain" description="RING-type" evidence="3">
    <location>
        <begin position="48"/>
        <end position="98"/>
    </location>
</feature>
<dbReference type="PROSITE" id="PS50089">
    <property type="entry name" value="ZF_RING_2"/>
    <property type="match status" value="1"/>
</dbReference>
<keyword evidence="1" id="KW-0862">Zinc</keyword>
<dbReference type="InterPro" id="IPR013083">
    <property type="entry name" value="Znf_RING/FYVE/PHD"/>
</dbReference>
<feature type="region of interest" description="Disordered" evidence="2">
    <location>
        <begin position="1"/>
        <end position="33"/>
    </location>
</feature>
<protein>
    <recommendedName>
        <fullName evidence="3">RING-type domain-containing protein</fullName>
    </recommendedName>
</protein>
<accession>Q0TXH7</accession>
<dbReference type="RefSeq" id="XP_001805873.1">
    <property type="nucleotide sequence ID" value="XM_001805821.1"/>
</dbReference>
<dbReference type="InterPro" id="IPR001841">
    <property type="entry name" value="Znf_RING"/>
</dbReference>